<dbReference type="InterPro" id="IPR036047">
    <property type="entry name" value="F-box-like_dom_sf"/>
</dbReference>
<evidence type="ECO:0000259" key="4">
    <source>
        <dbReference type="PROSITE" id="PS50181"/>
    </source>
</evidence>
<dbReference type="InterPro" id="IPR052121">
    <property type="entry name" value="F-box_SCF_Substrate_Recog"/>
</dbReference>
<proteinExistence type="predicted"/>
<evidence type="ECO:0000313" key="6">
    <source>
        <dbReference type="Proteomes" id="UP000184267"/>
    </source>
</evidence>
<reference evidence="5 6" key="1">
    <citation type="submission" date="2016-10" db="EMBL/GenBank/DDBJ databases">
        <title>Genome sequence of the basidiomycete white-rot fungus Trametes pubescens.</title>
        <authorList>
            <person name="Makela M.R."/>
            <person name="Granchi Z."/>
            <person name="Peng M."/>
            <person name="De Vries R.P."/>
            <person name="Grigoriev I."/>
            <person name="Riley R."/>
            <person name="Hilden K."/>
        </authorList>
    </citation>
    <scope>NUCLEOTIDE SEQUENCE [LARGE SCALE GENOMIC DNA]</scope>
    <source>
        <strain evidence="5 6">FBCC735</strain>
    </source>
</reference>
<dbReference type="Pfam" id="PF12937">
    <property type="entry name" value="F-box-like"/>
    <property type="match status" value="1"/>
</dbReference>
<sequence length="136" mass="15866">MPNRPIEAHSTKDHRHKQLRSHTTPRQHGHLHGNSHAASTPSALLSLPSESLTHVTAFLDPPDLLTLARICKQLHAHVADDNTWRRAYVYQYLGLTPESDLHNDANDRTLMLRREETTWKKEFILRYNLWRYVIAF</sequence>
<dbReference type="PROSITE" id="PS50181">
    <property type="entry name" value="FBOX"/>
    <property type="match status" value="1"/>
</dbReference>
<feature type="compositionally biased region" description="Basic residues" evidence="3">
    <location>
        <begin position="12"/>
        <end position="33"/>
    </location>
</feature>
<keyword evidence="2" id="KW-0833">Ubl conjugation pathway</keyword>
<dbReference type="GO" id="GO:0005737">
    <property type="term" value="C:cytoplasm"/>
    <property type="evidence" value="ECO:0007669"/>
    <property type="project" value="TreeGrafter"/>
</dbReference>
<dbReference type="SMART" id="SM00256">
    <property type="entry name" value="FBOX"/>
    <property type="match status" value="1"/>
</dbReference>
<protein>
    <recommendedName>
        <fullName evidence="4">F-box domain-containing protein</fullName>
    </recommendedName>
</protein>
<evidence type="ECO:0000256" key="2">
    <source>
        <dbReference type="ARBA" id="ARBA00022786"/>
    </source>
</evidence>
<comment type="pathway">
    <text evidence="1">Protein modification; protein ubiquitination.</text>
</comment>
<comment type="caution">
    <text evidence="5">The sequence shown here is derived from an EMBL/GenBank/DDBJ whole genome shotgun (WGS) entry which is preliminary data.</text>
</comment>
<dbReference type="PANTHER" id="PTHR46550:SF1">
    <property type="entry name" value="F-BOX PROTEIN 3"/>
    <property type="match status" value="1"/>
</dbReference>
<accession>A0A1M2VU13</accession>
<dbReference type="Gene3D" id="1.20.1280.50">
    <property type="match status" value="1"/>
</dbReference>
<evidence type="ECO:0000256" key="3">
    <source>
        <dbReference type="SAM" id="MobiDB-lite"/>
    </source>
</evidence>
<dbReference type="SUPFAM" id="SSF81383">
    <property type="entry name" value="F-box domain"/>
    <property type="match status" value="1"/>
</dbReference>
<organism evidence="5 6">
    <name type="scientific">Trametes pubescens</name>
    <name type="common">White-rot fungus</name>
    <dbReference type="NCBI Taxonomy" id="154538"/>
    <lineage>
        <taxon>Eukaryota</taxon>
        <taxon>Fungi</taxon>
        <taxon>Dikarya</taxon>
        <taxon>Basidiomycota</taxon>
        <taxon>Agaricomycotina</taxon>
        <taxon>Agaricomycetes</taxon>
        <taxon>Polyporales</taxon>
        <taxon>Polyporaceae</taxon>
        <taxon>Trametes</taxon>
    </lineage>
</organism>
<name>A0A1M2VU13_TRAPU</name>
<dbReference type="InterPro" id="IPR001810">
    <property type="entry name" value="F-box_dom"/>
</dbReference>
<dbReference type="AlphaFoldDB" id="A0A1M2VU13"/>
<dbReference type="Proteomes" id="UP000184267">
    <property type="component" value="Unassembled WGS sequence"/>
</dbReference>
<dbReference type="EMBL" id="MNAD01000687">
    <property type="protein sequence ID" value="OJT11101.1"/>
    <property type="molecule type" value="Genomic_DNA"/>
</dbReference>
<gene>
    <name evidence="5" type="ORF">TRAPUB_12385</name>
</gene>
<dbReference type="PANTHER" id="PTHR46550">
    <property type="entry name" value="F-BOX ONLY PROTEIN 3"/>
    <property type="match status" value="1"/>
</dbReference>
<evidence type="ECO:0000313" key="5">
    <source>
        <dbReference type="EMBL" id="OJT11101.1"/>
    </source>
</evidence>
<evidence type="ECO:0000256" key="1">
    <source>
        <dbReference type="ARBA" id="ARBA00004906"/>
    </source>
</evidence>
<keyword evidence="6" id="KW-1185">Reference proteome</keyword>
<feature type="compositionally biased region" description="Basic and acidic residues" evidence="3">
    <location>
        <begin position="1"/>
        <end position="11"/>
    </location>
</feature>
<feature type="region of interest" description="Disordered" evidence="3">
    <location>
        <begin position="1"/>
        <end position="40"/>
    </location>
</feature>
<feature type="domain" description="F-box" evidence="4">
    <location>
        <begin position="41"/>
        <end position="87"/>
    </location>
</feature>
<dbReference type="OrthoDB" id="429520at2759"/>
<dbReference type="STRING" id="154538.A0A1M2VU13"/>